<feature type="transmembrane region" description="Helical" evidence="1">
    <location>
        <begin position="20"/>
        <end position="39"/>
    </location>
</feature>
<name>A0A1H5F528_9BRAD</name>
<organism evidence="2 3">
    <name type="scientific">Bradyrhizobium erythrophlei</name>
    <dbReference type="NCBI Taxonomy" id="1437360"/>
    <lineage>
        <taxon>Bacteria</taxon>
        <taxon>Pseudomonadati</taxon>
        <taxon>Pseudomonadota</taxon>
        <taxon>Alphaproteobacteria</taxon>
        <taxon>Hyphomicrobiales</taxon>
        <taxon>Nitrobacteraceae</taxon>
        <taxon>Bradyrhizobium</taxon>
    </lineage>
</organism>
<dbReference type="AlphaFoldDB" id="A0A1H5F528"/>
<dbReference type="EMBL" id="FNTH01000001">
    <property type="protein sequence ID" value="SED98248.1"/>
    <property type="molecule type" value="Genomic_DNA"/>
</dbReference>
<sequence length="102" mass="11784">MMQILLLIKRPPALPTVAMMMVLMLVAVHGNRFILFYVFNHIDLNQLKRPNVDLQQHVDECERLALICLEAIIPKINELFPDSYPGNIFKNQDRQAELLALT</sequence>
<keyword evidence="1" id="KW-0472">Membrane</keyword>
<keyword evidence="1" id="KW-0812">Transmembrane</keyword>
<proteinExistence type="predicted"/>
<reference evidence="2 3" key="1">
    <citation type="submission" date="2016-10" db="EMBL/GenBank/DDBJ databases">
        <authorList>
            <person name="de Groot N.N."/>
        </authorList>
    </citation>
    <scope>NUCLEOTIDE SEQUENCE [LARGE SCALE GENOMIC DNA]</scope>
    <source>
        <strain evidence="2 3">MT12</strain>
    </source>
</reference>
<evidence type="ECO:0000313" key="2">
    <source>
        <dbReference type="EMBL" id="SED98248.1"/>
    </source>
</evidence>
<dbReference type="Proteomes" id="UP000198992">
    <property type="component" value="Unassembled WGS sequence"/>
</dbReference>
<evidence type="ECO:0000256" key="1">
    <source>
        <dbReference type="SAM" id="Phobius"/>
    </source>
</evidence>
<protein>
    <submittedName>
        <fullName evidence="2">Uncharacterized protein</fullName>
    </submittedName>
</protein>
<accession>A0A1H5F528</accession>
<evidence type="ECO:0000313" key="3">
    <source>
        <dbReference type="Proteomes" id="UP000198992"/>
    </source>
</evidence>
<keyword evidence="1" id="KW-1133">Transmembrane helix</keyword>
<gene>
    <name evidence="2" type="ORF">SAMN05444164_6504</name>
</gene>